<evidence type="ECO:0000256" key="1">
    <source>
        <dbReference type="ARBA" id="ARBA00004496"/>
    </source>
</evidence>
<keyword evidence="5 10" id="KW-0346">Stress response</keyword>
<feature type="compositionally biased region" description="Low complexity" evidence="13">
    <location>
        <begin position="17"/>
        <end position="28"/>
    </location>
</feature>
<evidence type="ECO:0000256" key="9">
    <source>
        <dbReference type="ARBA" id="ARBA00076414"/>
    </source>
</evidence>
<dbReference type="FunFam" id="2.30.22.10:FF:000001">
    <property type="entry name" value="Protein GrpE"/>
    <property type="match status" value="1"/>
</dbReference>
<reference evidence="14" key="1">
    <citation type="submission" date="2021-02" db="EMBL/GenBank/DDBJ databases">
        <title>Thiocyanate and organic carbon inputs drive convergent selection for specific autotrophic Afipia and Thiobacillus strains within complex microbiomes.</title>
        <authorList>
            <person name="Huddy R.J."/>
            <person name="Sachdeva R."/>
            <person name="Kadzinga F."/>
            <person name="Kantor R.S."/>
            <person name="Harrison S.T.L."/>
            <person name="Banfield J.F."/>
        </authorList>
    </citation>
    <scope>NUCLEOTIDE SEQUENCE</scope>
    <source>
        <strain evidence="14">SCN18_10_11_15_R4_P_38_20</strain>
    </source>
</reference>
<evidence type="ECO:0000313" key="14">
    <source>
        <dbReference type="EMBL" id="MBN9413144.1"/>
    </source>
</evidence>
<dbReference type="NCBIfam" id="NF010739">
    <property type="entry name" value="PRK14141.1"/>
    <property type="match status" value="1"/>
</dbReference>
<protein>
    <recommendedName>
        <fullName evidence="8 10">Protein GrpE</fullName>
    </recommendedName>
    <alternativeName>
        <fullName evidence="9 10">HSP-70 cofactor</fullName>
    </alternativeName>
</protein>
<evidence type="ECO:0000256" key="12">
    <source>
        <dbReference type="RuleBase" id="RU004478"/>
    </source>
</evidence>
<dbReference type="CDD" id="cd00446">
    <property type="entry name" value="GrpE"/>
    <property type="match status" value="1"/>
</dbReference>
<comment type="caution">
    <text evidence="14">The sequence shown here is derived from an EMBL/GenBank/DDBJ whole genome shotgun (WGS) entry which is preliminary data.</text>
</comment>
<dbReference type="PANTHER" id="PTHR21237">
    <property type="entry name" value="GRPE PROTEIN"/>
    <property type="match status" value="1"/>
</dbReference>
<dbReference type="GO" id="GO:0000774">
    <property type="term" value="F:adenyl-nucleotide exchange factor activity"/>
    <property type="evidence" value="ECO:0007669"/>
    <property type="project" value="InterPro"/>
</dbReference>
<evidence type="ECO:0000256" key="5">
    <source>
        <dbReference type="ARBA" id="ARBA00023016"/>
    </source>
</evidence>
<dbReference type="PROSITE" id="PS01071">
    <property type="entry name" value="GRPE"/>
    <property type="match status" value="1"/>
</dbReference>
<dbReference type="GO" id="GO:0006457">
    <property type="term" value="P:protein folding"/>
    <property type="evidence" value="ECO:0007669"/>
    <property type="project" value="InterPro"/>
</dbReference>
<name>A0A8J7TVL8_9PROT</name>
<evidence type="ECO:0000256" key="13">
    <source>
        <dbReference type="SAM" id="MobiDB-lite"/>
    </source>
</evidence>
<comment type="function">
    <text evidence="7 10 11">Participates actively in the response to hyperosmotic and heat shock by preventing the aggregation of stress-denatured proteins, in association with DnaK and GrpE. It is the nucleotide exchange factor for DnaK and may function as a thermosensor. Unfolded proteins bind initially to DnaJ; upon interaction with the DnaJ-bound protein, DnaK hydrolyzes its bound ATP, resulting in the formation of a stable complex. GrpE releases ADP from DnaK; ATP binding to DnaK triggers the release of the substrate protein, thus completing the reaction cycle. Several rounds of ATP-dependent interactions between DnaJ, DnaK and GrpE are required for fully efficient folding.</text>
</comment>
<dbReference type="AlphaFoldDB" id="A0A8J7TVL8"/>
<comment type="subcellular location">
    <subcellularLocation>
        <location evidence="1 10">Cytoplasm</location>
    </subcellularLocation>
</comment>
<comment type="subunit">
    <text evidence="3 10">Homodimer.</text>
</comment>
<keyword evidence="4 10" id="KW-0963">Cytoplasm</keyword>
<dbReference type="GO" id="GO:0005737">
    <property type="term" value="C:cytoplasm"/>
    <property type="evidence" value="ECO:0007669"/>
    <property type="project" value="UniProtKB-SubCell"/>
</dbReference>
<dbReference type="Pfam" id="PF01025">
    <property type="entry name" value="GrpE"/>
    <property type="match status" value="1"/>
</dbReference>
<dbReference type="SUPFAM" id="SSF58014">
    <property type="entry name" value="Coiled-coil domain of nucleotide exchange factor GrpE"/>
    <property type="match status" value="1"/>
</dbReference>
<evidence type="ECO:0000256" key="3">
    <source>
        <dbReference type="ARBA" id="ARBA00011738"/>
    </source>
</evidence>
<dbReference type="InterPro" id="IPR000740">
    <property type="entry name" value="GrpE"/>
</dbReference>
<evidence type="ECO:0000256" key="10">
    <source>
        <dbReference type="HAMAP-Rule" id="MF_01151"/>
    </source>
</evidence>
<gene>
    <name evidence="10 14" type="primary">grpE</name>
    <name evidence="14" type="ORF">J0H12_04390</name>
</gene>
<organism evidence="14 15">
    <name type="scientific">Candidatus Paracaedimonas acanthamoebae</name>
    <dbReference type="NCBI Taxonomy" id="244581"/>
    <lineage>
        <taxon>Bacteria</taxon>
        <taxon>Pseudomonadati</taxon>
        <taxon>Pseudomonadota</taxon>
        <taxon>Alphaproteobacteria</taxon>
        <taxon>Holosporales</taxon>
        <taxon>Caedimonadaceae</taxon>
        <taxon>Candidatus Paracaedimonas</taxon>
    </lineage>
</organism>
<evidence type="ECO:0000256" key="2">
    <source>
        <dbReference type="ARBA" id="ARBA00009054"/>
    </source>
</evidence>
<accession>A0A8J7TVL8</accession>
<evidence type="ECO:0000256" key="6">
    <source>
        <dbReference type="ARBA" id="ARBA00023186"/>
    </source>
</evidence>
<dbReference type="Proteomes" id="UP000664414">
    <property type="component" value="Unassembled WGS sequence"/>
</dbReference>
<proteinExistence type="inferred from homology"/>
<evidence type="ECO:0000256" key="8">
    <source>
        <dbReference type="ARBA" id="ARBA00072274"/>
    </source>
</evidence>
<dbReference type="GO" id="GO:0042803">
    <property type="term" value="F:protein homodimerization activity"/>
    <property type="evidence" value="ECO:0007669"/>
    <property type="project" value="InterPro"/>
</dbReference>
<evidence type="ECO:0000256" key="4">
    <source>
        <dbReference type="ARBA" id="ARBA00022490"/>
    </source>
</evidence>
<dbReference type="PRINTS" id="PR00773">
    <property type="entry name" value="GRPEPROTEIN"/>
</dbReference>
<evidence type="ECO:0000256" key="11">
    <source>
        <dbReference type="RuleBase" id="RU000639"/>
    </source>
</evidence>
<dbReference type="GO" id="GO:0051082">
    <property type="term" value="F:unfolded protein binding"/>
    <property type="evidence" value="ECO:0007669"/>
    <property type="project" value="TreeGrafter"/>
</dbReference>
<dbReference type="InterPro" id="IPR013805">
    <property type="entry name" value="GrpE_CC"/>
</dbReference>
<dbReference type="GO" id="GO:0051087">
    <property type="term" value="F:protein-folding chaperone binding"/>
    <property type="evidence" value="ECO:0007669"/>
    <property type="project" value="InterPro"/>
</dbReference>
<dbReference type="Gene3D" id="3.90.20.20">
    <property type="match status" value="1"/>
</dbReference>
<sequence>MNQEDKKINSIDLPQDEASPSLEEALSSQDEELVTENIPETSAQASLEEERNLLKDQLLRTLAESENIRKRAQREKEDASRFAITNFARDLLSVADNLSRALENIPAEKLEGDETLRSLLEGIQITERELTNALERNGIKKLSPLGEIFDHNYHQAMLEEEDTDYQPGHVTRVLQTGYVLNERLLRPALVGVAKAKSST</sequence>
<dbReference type="SUPFAM" id="SSF51064">
    <property type="entry name" value="Head domain of nucleotide exchange factor GrpE"/>
    <property type="match status" value="1"/>
</dbReference>
<dbReference type="InterPro" id="IPR009012">
    <property type="entry name" value="GrpE_head"/>
</dbReference>
<dbReference type="PANTHER" id="PTHR21237:SF23">
    <property type="entry name" value="GRPE PROTEIN HOMOLOG, MITOCHONDRIAL"/>
    <property type="match status" value="1"/>
</dbReference>
<dbReference type="EMBL" id="JAFKGL010000017">
    <property type="protein sequence ID" value="MBN9413144.1"/>
    <property type="molecule type" value="Genomic_DNA"/>
</dbReference>
<feature type="region of interest" description="Disordered" evidence="13">
    <location>
        <begin position="1"/>
        <end position="47"/>
    </location>
</feature>
<evidence type="ECO:0000313" key="15">
    <source>
        <dbReference type="Proteomes" id="UP000664414"/>
    </source>
</evidence>
<dbReference type="Gene3D" id="2.30.22.10">
    <property type="entry name" value="Head domain of nucleotide exchange factor GrpE"/>
    <property type="match status" value="1"/>
</dbReference>
<dbReference type="HAMAP" id="MF_01151">
    <property type="entry name" value="GrpE"/>
    <property type="match status" value="1"/>
</dbReference>
<comment type="similarity">
    <text evidence="2 10 12">Belongs to the GrpE family.</text>
</comment>
<keyword evidence="6 10" id="KW-0143">Chaperone</keyword>
<evidence type="ECO:0000256" key="7">
    <source>
        <dbReference type="ARBA" id="ARBA00053401"/>
    </source>
</evidence>